<reference evidence="2" key="1">
    <citation type="journal article" date="2022" name="Mol. Ecol. Resour.">
        <title>The genomes of chicory, endive, great burdock and yacon provide insights into Asteraceae palaeo-polyploidization history and plant inulin production.</title>
        <authorList>
            <person name="Fan W."/>
            <person name="Wang S."/>
            <person name="Wang H."/>
            <person name="Wang A."/>
            <person name="Jiang F."/>
            <person name="Liu H."/>
            <person name="Zhao H."/>
            <person name="Xu D."/>
            <person name="Zhang Y."/>
        </authorList>
    </citation>
    <scope>NUCLEOTIDE SEQUENCE [LARGE SCALE GENOMIC DNA]</scope>
    <source>
        <strain evidence="2">cv. Niubang</strain>
    </source>
</reference>
<reference evidence="1 2" key="2">
    <citation type="journal article" date="2022" name="Mol. Ecol. Resour.">
        <title>The genomes of chicory, endive, great burdock and yacon provide insights into Asteraceae paleo-polyploidization history and plant inulin production.</title>
        <authorList>
            <person name="Fan W."/>
            <person name="Wang S."/>
            <person name="Wang H."/>
            <person name="Wang A."/>
            <person name="Jiang F."/>
            <person name="Liu H."/>
            <person name="Zhao H."/>
            <person name="Xu D."/>
            <person name="Zhang Y."/>
        </authorList>
    </citation>
    <scope>NUCLEOTIDE SEQUENCE [LARGE SCALE GENOMIC DNA]</scope>
    <source>
        <strain evidence="2">cv. Niubang</strain>
    </source>
</reference>
<evidence type="ECO:0000313" key="1">
    <source>
        <dbReference type="EMBL" id="KAI3718340.1"/>
    </source>
</evidence>
<gene>
    <name evidence="1" type="ORF">L6452_19205</name>
</gene>
<organism evidence="1 2">
    <name type="scientific">Arctium lappa</name>
    <name type="common">Greater burdock</name>
    <name type="synonym">Lappa major</name>
    <dbReference type="NCBI Taxonomy" id="4217"/>
    <lineage>
        <taxon>Eukaryota</taxon>
        <taxon>Viridiplantae</taxon>
        <taxon>Streptophyta</taxon>
        <taxon>Embryophyta</taxon>
        <taxon>Tracheophyta</taxon>
        <taxon>Spermatophyta</taxon>
        <taxon>Magnoliopsida</taxon>
        <taxon>eudicotyledons</taxon>
        <taxon>Gunneridae</taxon>
        <taxon>Pentapetalae</taxon>
        <taxon>asterids</taxon>
        <taxon>campanulids</taxon>
        <taxon>Asterales</taxon>
        <taxon>Asteraceae</taxon>
        <taxon>Carduoideae</taxon>
        <taxon>Cardueae</taxon>
        <taxon>Arctiinae</taxon>
        <taxon>Arctium</taxon>
    </lineage>
</organism>
<keyword evidence="2" id="KW-1185">Reference proteome</keyword>
<name>A0ACB9B821_ARCLA</name>
<protein>
    <submittedName>
        <fullName evidence="1">Uncharacterized protein</fullName>
    </submittedName>
</protein>
<dbReference type="Proteomes" id="UP001055879">
    <property type="component" value="Linkage Group LG06"/>
</dbReference>
<sequence>MEIVPIFSPQSVLSSRLGLELIEWPTTFCLTVRYPNLTLLVATETIPLCPHLLHTNPKCFTNKTWRRCKEEPRRSSFPSNKDTSTRGFVYRVLFSTVKGDEG</sequence>
<proteinExistence type="predicted"/>
<dbReference type="EMBL" id="CM042052">
    <property type="protein sequence ID" value="KAI3718340.1"/>
    <property type="molecule type" value="Genomic_DNA"/>
</dbReference>
<accession>A0ACB9B821</accession>
<evidence type="ECO:0000313" key="2">
    <source>
        <dbReference type="Proteomes" id="UP001055879"/>
    </source>
</evidence>
<comment type="caution">
    <text evidence="1">The sequence shown here is derived from an EMBL/GenBank/DDBJ whole genome shotgun (WGS) entry which is preliminary data.</text>
</comment>